<dbReference type="EMBL" id="ML979135">
    <property type="protein sequence ID" value="KAF1917130.1"/>
    <property type="molecule type" value="Genomic_DNA"/>
</dbReference>
<reference evidence="2" key="1">
    <citation type="journal article" date="2020" name="Stud. Mycol.">
        <title>101 Dothideomycetes genomes: a test case for predicting lifestyles and emergence of pathogens.</title>
        <authorList>
            <person name="Haridas S."/>
            <person name="Albert R."/>
            <person name="Binder M."/>
            <person name="Bloem J."/>
            <person name="Labutti K."/>
            <person name="Salamov A."/>
            <person name="Andreopoulos B."/>
            <person name="Baker S."/>
            <person name="Barry K."/>
            <person name="Bills G."/>
            <person name="Bluhm B."/>
            <person name="Cannon C."/>
            <person name="Castanera R."/>
            <person name="Culley D."/>
            <person name="Daum C."/>
            <person name="Ezra D."/>
            <person name="Gonzalez J."/>
            <person name="Henrissat B."/>
            <person name="Kuo A."/>
            <person name="Liang C."/>
            <person name="Lipzen A."/>
            <person name="Lutzoni F."/>
            <person name="Magnuson J."/>
            <person name="Mondo S."/>
            <person name="Nolan M."/>
            <person name="Ohm R."/>
            <person name="Pangilinan J."/>
            <person name="Park H.-J."/>
            <person name="Ramirez L."/>
            <person name="Alfaro M."/>
            <person name="Sun H."/>
            <person name="Tritt A."/>
            <person name="Yoshinaga Y."/>
            <person name="Zwiers L.-H."/>
            <person name="Turgeon B."/>
            <person name="Goodwin S."/>
            <person name="Spatafora J."/>
            <person name="Crous P."/>
            <person name="Grigoriev I."/>
        </authorList>
    </citation>
    <scope>NUCLEOTIDE SEQUENCE</scope>
    <source>
        <strain evidence="2">HMLAC05119</strain>
    </source>
</reference>
<dbReference type="AlphaFoldDB" id="A0A6A5QQP4"/>
<name>A0A6A5QQP4_AMPQU</name>
<feature type="compositionally biased region" description="Low complexity" evidence="1">
    <location>
        <begin position="248"/>
        <end position="272"/>
    </location>
</feature>
<feature type="compositionally biased region" description="Polar residues" evidence="1">
    <location>
        <begin position="227"/>
        <end position="243"/>
    </location>
</feature>
<evidence type="ECO:0000313" key="3">
    <source>
        <dbReference type="Proteomes" id="UP000800096"/>
    </source>
</evidence>
<feature type="compositionally biased region" description="Polar residues" evidence="1">
    <location>
        <begin position="308"/>
        <end position="318"/>
    </location>
</feature>
<feature type="compositionally biased region" description="Polar residues" evidence="1">
    <location>
        <begin position="7"/>
        <end position="20"/>
    </location>
</feature>
<evidence type="ECO:0008006" key="4">
    <source>
        <dbReference type="Google" id="ProtNLM"/>
    </source>
</evidence>
<evidence type="ECO:0000313" key="2">
    <source>
        <dbReference type="EMBL" id="KAF1917130.1"/>
    </source>
</evidence>
<evidence type="ECO:0000256" key="1">
    <source>
        <dbReference type="SAM" id="MobiDB-lite"/>
    </source>
</evidence>
<sequence length="363" mass="39913">MHFSKPFATQTTKNTPNSPKAPQLPAKMSQLSVEDLAPVRGRRLPVNDSSFQAQPGTASTVQTLLQHHLDFEFPSFSWDSDSNVEPGSEYQGYHTRSSSKASNSIVQQLPPPKPRYYSHALTAEDKDALARGEKNHNLRVYTPKDVVMHHESRKALVPQGTGTDKLRKMETLATIEQDKQLSQRALDKKASQSMCDLRSSSAPAPKDHFQAPVSPPLPTLARKFSFDMSSPPASHARATSTGDYFSHRPYQPSPSSSGSSSRARSPLSNTSSIHRHNPSTTFDAFLAPHKTGKGEAYRGAANAKMPKVSQSSTPNHSLSPAKEKSPRRRFSRMPSIPSLKKRMSRRNLGKDGVDGEQDVPPLP</sequence>
<dbReference type="OrthoDB" id="3769170at2759"/>
<accession>A0A6A5QQP4</accession>
<proteinExistence type="predicted"/>
<feature type="compositionally biased region" description="Polar residues" evidence="1">
    <location>
        <begin position="191"/>
        <end position="202"/>
    </location>
</feature>
<protein>
    <recommendedName>
        <fullName evidence="4">Pal1 cell morphology protein-domain-containing protein</fullName>
    </recommendedName>
</protein>
<feature type="region of interest" description="Disordered" evidence="1">
    <location>
        <begin position="180"/>
        <end position="363"/>
    </location>
</feature>
<feature type="region of interest" description="Disordered" evidence="1">
    <location>
        <begin position="1"/>
        <end position="30"/>
    </location>
</feature>
<gene>
    <name evidence="2" type="ORF">BDU57DRAFT_256557</name>
</gene>
<feature type="compositionally biased region" description="Basic and acidic residues" evidence="1">
    <location>
        <begin position="180"/>
        <end position="190"/>
    </location>
</feature>
<keyword evidence="3" id="KW-1185">Reference proteome</keyword>
<organism evidence="2 3">
    <name type="scientific">Ampelomyces quisqualis</name>
    <name type="common">Powdery mildew agent</name>
    <dbReference type="NCBI Taxonomy" id="50730"/>
    <lineage>
        <taxon>Eukaryota</taxon>
        <taxon>Fungi</taxon>
        <taxon>Dikarya</taxon>
        <taxon>Ascomycota</taxon>
        <taxon>Pezizomycotina</taxon>
        <taxon>Dothideomycetes</taxon>
        <taxon>Pleosporomycetidae</taxon>
        <taxon>Pleosporales</taxon>
        <taxon>Pleosporineae</taxon>
        <taxon>Phaeosphaeriaceae</taxon>
        <taxon>Ampelomyces</taxon>
    </lineage>
</organism>
<feature type="region of interest" description="Disordered" evidence="1">
    <location>
        <begin position="76"/>
        <end position="114"/>
    </location>
</feature>
<feature type="compositionally biased region" description="Polar residues" evidence="1">
    <location>
        <begin position="94"/>
        <end position="107"/>
    </location>
</feature>
<dbReference type="Proteomes" id="UP000800096">
    <property type="component" value="Unassembled WGS sequence"/>
</dbReference>